<evidence type="ECO:0000256" key="2">
    <source>
        <dbReference type="ARBA" id="ARBA00022980"/>
    </source>
</evidence>
<dbReference type="CDD" id="cd07026">
    <property type="entry name" value="Ribosomal_L20"/>
    <property type="match status" value="1"/>
</dbReference>
<dbReference type="NCBIfam" id="TIGR01032">
    <property type="entry name" value="rplT_bact"/>
    <property type="match status" value="1"/>
</dbReference>
<name>A0A0G0WQ86_9BACT</name>
<comment type="function">
    <text evidence="5 6">Binds directly to 23S ribosomal RNA and is necessary for the in vitro assembly process of the 50S ribosomal subunit. It is not involved in the protein synthesizing functions of that subunit.</text>
</comment>
<protein>
    <recommendedName>
        <fullName evidence="4 5">Large ribosomal subunit protein bL20</fullName>
    </recommendedName>
</protein>
<evidence type="ECO:0000256" key="3">
    <source>
        <dbReference type="ARBA" id="ARBA00023274"/>
    </source>
</evidence>
<comment type="caution">
    <text evidence="7">The sequence shown here is derived from an EMBL/GenBank/DDBJ whole genome shotgun (WGS) entry which is preliminary data.</text>
</comment>
<dbReference type="Gene3D" id="1.10.1900.20">
    <property type="entry name" value="Ribosomal protein L20"/>
    <property type="match status" value="1"/>
</dbReference>
<sequence length="114" mass="13164">MARVKRGIVSHRKHKKLHKLTKGFQGGRSKLVRQAKEALLHSGQYAFAGRRQRRRDMRKLWITQMGIALKNEGLSYSKFIATLKVKNILLNRKMLAELAAHDLEAFKKVISEVK</sequence>
<dbReference type="PRINTS" id="PR00062">
    <property type="entry name" value="RIBOSOMALL20"/>
</dbReference>
<dbReference type="InterPro" id="IPR005813">
    <property type="entry name" value="Ribosomal_bL20"/>
</dbReference>
<proteinExistence type="inferred from homology"/>
<evidence type="ECO:0000313" key="7">
    <source>
        <dbReference type="EMBL" id="KKS14247.1"/>
    </source>
</evidence>
<dbReference type="InterPro" id="IPR035566">
    <property type="entry name" value="Ribosomal_protein_bL20_C"/>
</dbReference>
<gene>
    <name evidence="5" type="primary">rplT</name>
    <name evidence="7" type="ORF">UU67_C0004G0005</name>
</gene>
<dbReference type="PANTHER" id="PTHR10986">
    <property type="entry name" value="39S RIBOSOMAL PROTEIN L20"/>
    <property type="match status" value="1"/>
</dbReference>
<evidence type="ECO:0000256" key="5">
    <source>
        <dbReference type="HAMAP-Rule" id="MF_00382"/>
    </source>
</evidence>
<dbReference type="SUPFAM" id="SSF74731">
    <property type="entry name" value="Ribosomal protein L20"/>
    <property type="match status" value="1"/>
</dbReference>
<evidence type="ECO:0000256" key="1">
    <source>
        <dbReference type="ARBA" id="ARBA00007698"/>
    </source>
</evidence>
<dbReference type="Pfam" id="PF00453">
    <property type="entry name" value="Ribosomal_L20"/>
    <property type="match status" value="1"/>
</dbReference>
<dbReference type="GO" id="GO:0000027">
    <property type="term" value="P:ribosomal large subunit assembly"/>
    <property type="evidence" value="ECO:0007669"/>
    <property type="project" value="UniProtKB-UniRule"/>
</dbReference>
<evidence type="ECO:0000313" key="8">
    <source>
        <dbReference type="Proteomes" id="UP000034753"/>
    </source>
</evidence>
<dbReference type="FunFam" id="1.10.1900.20:FF:000001">
    <property type="entry name" value="50S ribosomal protein L20"/>
    <property type="match status" value="1"/>
</dbReference>
<keyword evidence="2 5" id="KW-0689">Ribosomal protein</keyword>
<dbReference type="HAMAP" id="MF_00382">
    <property type="entry name" value="Ribosomal_bL20"/>
    <property type="match status" value="1"/>
</dbReference>
<reference evidence="7 8" key="1">
    <citation type="journal article" date="2015" name="Nature">
        <title>rRNA introns, odd ribosomes, and small enigmatic genomes across a large radiation of phyla.</title>
        <authorList>
            <person name="Brown C.T."/>
            <person name="Hug L.A."/>
            <person name="Thomas B.C."/>
            <person name="Sharon I."/>
            <person name="Castelle C.J."/>
            <person name="Singh A."/>
            <person name="Wilkins M.J."/>
            <person name="Williams K.H."/>
            <person name="Banfield J.F."/>
        </authorList>
    </citation>
    <scope>NUCLEOTIDE SEQUENCE [LARGE SCALE GENOMIC DNA]</scope>
</reference>
<organism evidence="7 8">
    <name type="scientific">Candidatus Daviesbacteria bacterium GW2011_GWB1_41_5</name>
    <dbReference type="NCBI Taxonomy" id="1618429"/>
    <lineage>
        <taxon>Bacteria</taxon>
        <taxon>Candidatus Daviesiibacteriota</taxon>
    </lineage>
</organism>
<dbReference type="EMBL" id="LCBN01000004">
    <property type="protein sequence ID" value="KKS14247.1"/>
    <property type="molecule type" value="Genomic_DNA"/>
</dbReference>
<keyword evidence="5 6" id="KW-0694">RNA-binding</keyword>
<comment type="similarity">
    <text evidence="1 5 6">Belongs to the bacterial ribosomal protein bL20 family.</text>
</comment>
<dbReference type="GO" id="GO:0006412">
    <property type="term" value="P:translation"/>
    <property type="evidence" value="ECO:0007669"/>
    <property type="project" value="InterPro"/>
</dbReference>
<dbReference type="Gene3D" id="6.10.160.10">
    <property type="match status" value="1"/>
</dbReference>
<keyword evidence="5 6" id="KW-0699">rRNA-binding</keyword>
<dbReference type="PATRIC" id="fig|1618429.3.peg.139"/>
<evidence type="ECO:0000256" key="4">
    <source>
        <dbReference type="ARBA" id="ARBA00035172"/>
    </source>
</evidence>
<dbReference type="GO" id="GO:0005840">
    <property type="term" value="C:ribosome"/>
    <property type="evidence" value="ECO:0007669"/>
    <property type="project" value="UniProtKB-KW"/>
</dbReference>
<dbReference type="GO" id="GO:0003735">
    <property type="term" value="F:structural constituent of ribosome"/>
    <property type="evidence" value="ECO:0007669"/>
    <property type="project" value="InterPro"/>
</dbReference>
<keyword evidence="3 5" id="KW-0687">Ribonucleoprotein</keyword>
<dbReference type="AlphaFoldDB" id="A0A0G0WQ86"/>
<accession>A0A0G0WQ86</accession>
<evidence type="ECO:0000256" key="6">
    <source>
        <dbReference type="RuleBase" id="RU000560"/>
    </source>
</evidence>
<dbReference type="GO" id="GO:1990904">
    <property type="term" value="C:ribonucleoprotein complex"/>
    <property type="evidence" value="ECO:0007669"/>
    <property type="project" value="UniProtKB-KW"/>
</dbReference>
<dbReference type="Proteomes" id="UP000034753">
    <property type="component" value="Unassembled WGS sequence"/>
</dbReference>
<dbReference type="GO" id="GO:0019843">
    <property type="term" value="F:rRNA binding"/>
    <property type="evidence" value="ECO:0007669"/>
    <property type="project" value="UniProtKB-UniRule"/>
</dbReference>